<proteinExistence type="predicted"/>
<comment type="caution">
    <text evidence="1">The sequence shown here is derived from an EMBL/GenBank/DDBJ whole genome shotgun (WGS) entry which is preliminary data.</text>
</comment>
<dbReference type="AlphaFoldDB" id="A0A131ZWQ9"/>
<dbReference type="Proteomes" id="UP000616769">
    <property type="component" value="Unassembled WGS sequence"/>
</dbReference>
<evidence type="ECO:0000313" key="2">
    <source>
        <dbReference type="Proteomes" id="UP000616769"/>
    </source>
</evidence>
<accession>A0A131ZWQ9</accession>
<name>A0A131ZWQ9_SARSC</name>
<gene>
    <name evidence="1" type="ORF">QR98_0017020</name>
</gene>
<sequence length="93" mass="10507">MDWIYGVVDFVDGYGDEDESDDDGVVGFGGYADADVDDVDVDVDEDNFDADADGDFDEDNFFDPNQTLSMKIVSFHCPSYLLHHFDFVDQLHH</sequence>
<protein>
    <submittedName>
        <fullName evidence="1">Uncharacterized protein</fullName>
    </submittedName>
</protein>
<dbReference type="EMBL" id="JXLN01004485">
    <property type="protein sequence ID" value="KPM03272.1"/>
    <property type="molecule type" value="Genomic_DNA"/>
</dbReference>
<reference evidence="1 2" key="1">
    <citation type="journal article" date="2015" name="Parasit. Vectors">
        <title>Draft genome of the scabies mite.</title>
        <authorList>
            <person name="Rider S.D.Jr."/>
            <person name="Morgan M.S."/>
            <person name="Arlian L.G."/>
        </authorList>
    </citation>
    <scope>NUCLEOTIDE SEQUENCE [LARGE SCALE GENOMIC DNA]</scope>
    <source>
        <strain evidence="1">Arlian Lab</strain>
    </source>
</reference>
<organism evidence="1 2">
    <name type="scientific">Sarcoptes scabiei</name>
    <name type="common">Itch mite</name>
    <name type="synonym">Acarus scabiei</name>
    <dbReference type="NCBI Taxonomy" id="52283"/>
    <lineage>
        <taxon>Eukaryota</taxon>
        <taxon>Metazoa</taxon>
        <taxon>Ecdysozoa</taxon>
        <taxon>Arthropoda</taxon>
        <taxon>Chelicerata</taxon>
        <taxon>Arachnida</taxon>
        <taxon>Acari</taxon>
        <taxon>Acariformes</taxon>
        <taxon>Sarcoptiformes</taxon>
        <taxon>Astigmata</taxon>
        <taxon>Psoroptidia</taxon>
        <taxon>Sarcoptoidea</taxon>
        <taxon>Sarcoptidae</taxon>
        <taxon>Sarcoptinae</taxon>
        <taxon>Sarcoptes</taxon>
    </lineage>
</organism>
<dbReference type="VEuPathDB" id="VectorBase:SSCA006593"/>
<evidence type="ECO:0000313" key="1">
    <source>
        <dbReference type="EMBL" id="KPM03272.1"/>
    </source>
</evidence>